<name>A0A9K3JPK5_HELAN</name>
<accession>A0A9K3JPK5</accession>
<dbReference type="AlphaFoldDB" id="A0A9K3JPK5"/>
<keyword evidence="3" id="KW-1185">Reference proteome</keyword>
<protein>
    <submittedName>
        <fullName evidence="2">Uncharacterized protein</fullName>
    </submittedName>
</protein>
<evidence type="ECO:0000313" key="2">
    <source>
        <dbReference type="EMBL" id="KAF5819446.1"/>
    </source>
</evidence>
<evidence type="ECO:0000313" key="3">
    <source>
        <dbReference type="Proteomes" id="UP000215914"/>
    </source>
</evidence>
<dbReference type="EMBL" id="MNCJ02000317">
    <property type="protein sequence ID" value="KAF5819446.1"/>
    <property type="molecule type" value="Genomic_DNA"/>
</dbReference>
<evidence type="ECO:0000256" key="1">
    <source>
        <dbReference type="SAM" id="MobiDB-lite"/>
    </source>
</evidence>
<feature type="compositionally biased region" description="Polar residues" evidence="1">
    <location>
        <begin position="1"/>
        <end position="11"/>
    </location>
</feature>
<gene>
    <name evidence="2" type="ORF">HanXRQr2_Chr02g0077681</name>
</gene>
<organism evidence="2 3">
    <name type="scientific">Helianthus annuus</name>
    <name type="common">Common sunflower</name>
    <dbReference type="NCBI Taxonomy" id="4232"/>
    <lineage>
        <taxon>Eukaryota</taxon>
        <taxon>Viridiplantae</taxon>
        <taxon>Streptophyta</taxon>
        <taxon>Embryophyta</taxon>
        <taxon>Tracheophyta</taxon>
        <taxon>Spermatophyta</taxon>
        <taxon>Magnoliopsida</taxon>
        <taxon>eudicotyledons</taxon>
        <taxon>Gunneridae</taxon>
        <taxon>Pentapetalae</taxon>
        <taxon>asterids</taxon>
        <taxon>campanulids</taxon>
        <taxon>Asterales</taxon>
        <taxon>Asteraceae</taxon>
        <taxon>Asteroideae</taxon>
        <taxon>Heliantheae alliance</taxon>
        <taxon>Heliantheae</taxon>
        <taxon>Helianthus</taxon>
    </lineage>
</organism>
<dbReference type="Gramene" id="mRNA:HanXRQr2_Chr02g0077681">
    <property type="protein sequence ID" value="CDS:HanXRQr2_Chr02g0077681.1"/>
    <property type="gene ID" value="HanXRQr2_Chr02g0077681"/>
</dbReference>
<dbReference type="Proteomes" id="UP000215914">
    <property type="component" value="Unassembled WGS sequence"/>
</dbReference>
<feature type="region of interest" description="Disordered" evidence="1">
    <location>
        <begin position="1"/>
        <end position="22"/>
    </location>
</feature>
<reference evidence="2" key="1">
    <citation type="journal article" date="2017" name="Nature">
        <title>The sunflower genome provides insights into oil metabolism, flowering and Asterid evolution.</title>
        <authorList>
            <person name="Badouin H."/>
            <person name="Gouzy J."/>
            <person name="Grassa C.J."/>
            <person name="Murat F."/>
            <person name="Staton S.E."/>
            <person name="Cottret L."/>
            <person name="Lelandais-Briere C."/>
            <person name="Owens G.L."/>
            <person name="Carrere S."/>
            <person name="Mayjonade B."/>
            <person name="Legrand L."/>
            <person name="Gill N."/>
            <person name="Kane N.C."/>
            <person name="Bowers J.E."/>
            <person name="Hubner S."/>
            <person name="Bellec A."/>
            <person name="Berard A."/>
            <person name="Berges H."/>
            <person name="Blanchet N."/>
            <person name="Boniface M.C."/>
            <person name="Brunel D."/>
            <person name="Catrice O."/>
            <person name="Chaidir N."/>
            <person name="Claudel C."/>
            <person name="Donnadieu C."/>
            <person name="Faraut T."/>
            <person name="Fievet G."/>
            <person name="Helmstetter N."/>
            <person name="King M."/>
            <person name="Knapp S.J."/>
            <person name="Lai Z."/>
            <person name="Le Paslier M.C."/>
            <person name="Lippi Y."/>
            <person name="Lorenzon L."/>
            <person name="Mandel J.R."/>
            <person name="Marage G."/>
            <person name="Marchand G."/>
            <person name="Marquand E."/>
            <person name="Bret-Mestries E."/>
            <person name="Morien E."/>
            <person name="Nambeesan S."/>
            <person name="Nguyen T."/>
            <person name="Pegot-Espagnet P."/>
            <person name="Pouilly N."/>
            <person name="Raftis F."/>
            <person name="Sallet E."/>
            <person name="Schiex T."/>
            <person name="Thomas J."/>
            <person name="Vandecasteele C."/>
            <person name="Vares D."/>
            <person name="Vear F."/>
            <person name="Vautrin S."/>
            <person name="Crespi M."/>
            <person name="Mangin B."/>
            <person name="Burke J.M."/>
            <person name="Salse J."/>
            <person name="Munos S."/>
            <person name="Vincourt P."/>
            <person name="Rieseberg L.H."/>
            <person name="Langlade N.B."/>
        </authorList>
    </citation>
    <scope>NUCLEOTIDE SEQUENCE</scope>
    <source>
        <tissue evidence="2">Leaves</tissue>
    </source>
</reference>
<comment type="caution">
    <text evidence="2">The sequence shown here is derived from an EMBL/GenBank/DDBJ whole genome shotgun (WGS) entry which is preliminary data.</text>
</comment>
<reference evidence="2" key="2">
    <citation type="submission" date="2020-06" db="EMBL/GenBank/DDBJ databases">
        <title>Helianthus annuus Genome sequencing and assembly Release 2.</title>
        <authorList>
            <person name="Gouzy J."/>
            <person name="Langlade N."/>
            <person name="Munos S."/>
        </authorList>
    </citation>
    <scope>NUCLEOTIDE SEQUENCE</scope>
    <source>
        <tissue evidence="2">Leaves</tissue>
    </source>
</reference>
<sequence length="97" mass="11775">MFTSIQCSPFKQTKHKSMKQNPIYDINRQRISRIDNLQPRIFKKRKTRNSKISMKNINSIIRSIRNPTIFFILTVQYKLNKLFFIDPMNPIDHYQTR</sequence>
<proteinExistence type="predicted"/>